<dbReference type="FunFam" id="3.30.70.270:FF:000001">
    <property type="entry name" value="Diguanylate cyclase domain protein"/>
    <property type="match status" value="1"/>
</dbReference>
<dbReference type="Gene3D" id="3.30.70.270">
    <property type="match status" value="1"/>
</dbReference>
<dbReference type="Gene3D" id="3.40.50.2300">
    <property type="match status" value="1"/>
</dbReference>
<sequence length="370" mass="41497">MSLLQARNVDILVVEDSYTQALKLEQLFEEEGLSVACADGASRALLWLENYRPALIISDVVMPDMDGFELCRQIKGHVETRHVPVVLLTRLSEPEDIVRGLECGADHFVTKPFDCSLLVSQVHNILLNQKIRSQQRNDDGVEIYFAGKKHVINSERSQILDLLLSTYEGALQQKRELERMNEQLNEALDTIKKRNAEIAELAVRDSLTGSFNRGYFNETFPGAIRRAQRYQQSLSLIMCDIDHFKLINDHYGHQTGDRVIKSVAQGLAQSLRQGVDWLARYGGEEFVIVLPETNLEGALVVAERMRRSIADQEIACDPQSIRLTASFGVAGCDPEHASMLTGNGMIAAADRCLYQAKKEGRNCCCSKNLK</sequence>
<gene>
    <name evidence="7" type="ORF">Dace_3084</name>
</gene>
<evidence type="ECO:0000259" key="5">
    <source>
        <dbReference type="PROSITE" id="PS50110"/>
    </source>
</evidence>
<dbReference type="SUPFAM" id="SSF52172">
    <property type="entry name" value="CheY-like"/>
    <property type="match status" value="1"/>
</dbReference>
<reference evidence="7" key="1">
    <citation type="submission" date="2006-05" db="EMBL/GenBank/DDBJ databases">
        <title>Annotation of the draft genome assembly of Desulfuromonas acetoxidans DSM 684.</title>
        <authorList>
            <consortium name="US DOE Joint Genome Institute (JGI-ORNL)"/>
            <person name="Larimer F."/>
            <person name="Land M."/>
            <person name="Hauser L."/>
        </authorList>
    </citation>
    <scope>NUCLEOTIDE SEQUENCE [LARGE SCALE GENOMIC DNA]</scope>
    <source>
        <strain evidence="7">DSM 684</strain>
    </source>
</reference>
<comment type="catalytic activity">
    <reaction evidence="2">
        <text>2 GTP = 3',3'-c-di-GMP + 2 diphosphate</text>
        <dbReference type="Rhea" id="RHEA:24898"/>
        <dbReference type="ChEBI" id="CHEBI:33019"/>
        <dbReference type="ChEBI" id="CHEBI:37565"/>
        <dbReference type="ChEBI" id="CHEBI:58805"/>
        <dbReference type="EC" id="2.7.7.65"/>
    </reaction>
</comment>
<accession>Q1K485</accession>
<reference evidence="7" key="2">
    <citation type="submission" date="2006-05" db="EMBL/GenBank/DDBJ databases">
        <title>Sequencing of the draft genome and assembly of Desulfuromonas acetoxidans DSM 684.</title>
        <authorList>
            <consortium name="US DOE Joint Genome Institute (JGI-PGF)"/>
            <person name="Copeland A."/>
            <person name="Lucas S."/>
            <person name="Lapidus A."/>
            <person name="Barry K."/>
            <person name="Detter J.C."/>
            <person name="Glavina del Rio T."/>
            <person name="Hammon N."/>
            <person name="Israni S."/>
            <person name="Dalin E."/>
            <person name="Tice H."/>
            <person name="Bruce D."/>
            <person name="Pitluck S."/>
            <person name="Richardson P."/>
        </authorList>
    </citation>
    <scope>NUCLEOTIDE SEQUENCE [LARGE SCALE GENOMIC DNA]</scope>
    <source>
        <strain evidence="7">DSM 684</strain>
    </source>
</reference>
<dbReference type="InterPro" id="IPR050469">
    <property type="entry name" value="Diguanylate_Cyclase"/>
</dbReference>
<dbReference type="SUPFAM" id="SSF55073">
    <property type="entry name" value="Nucleotide cyclase"/>
    <property type="match status" value="1"/>
</dbReference>
<feature type="domain" description="Response regulatory" evidence="5">
    <location>
        <begin position="10"/>
        <end position="126"/>
    </location>
</feature>
<dbReference type="InterPro" id="IPR000160">
    <property type="entry name" value="GGDEF_dom"/>
</dbReference>
<dbReference type="OrthoDB" id="9778432at2"/>
<keyword evidence="4" id="KW-0175">Coiled coil</keyword>
<feature type="coiled-coil region" evidence="4">
    <location>
        <begin position="160"/>
        <end position="201"/>
    </location>
</feature>
<evidence type="ECO:0000259" key="6">
    <source>
        <dbReference type="PROSITE" id="PS50887"/>
    </source>
</evidence>
<dbReference type="InterPro" id="IPR029787">
    <property type="entry name" value="Nucleotide_cyclase"/>
</dbReference>
<keyword evidence="3" id="KW-0597">Phosphoprotein</keyword>
<dbReference type="InterPro" id="IPR001789">
    <property type="entry name" value="Sig_transdc_resp-reg_receiver"/>
</dbReference>
<dbReference type="NCBIfam" id="TIGR00254">
    <property type="entry name" value="GGDEF"/>
    <property type="match status" value="1"/>
</dbReference>
<evidence type="ECO:0000313" key="8">
    <source>
        <dbReference type="Proteomes" id="UP000005695"/>
    </source>
</evidence>
<dbReference type="PROSITE" id="PS50887">
    <property type="entry name" value="GGDEF"/>
    <property type="match status" value="1"/>
</dbReference>
<dbReference type="CDD" id="cd01949">
    <property type="entry name" value="GGDEF"/>
    <property type="match status" value="1"/>
</dbReference>
<dbReference type="SMART" id="SM00267">
    <property type="entry name" value="GGDEF"/>
    <property type="match status" value="1"/>
</dbReference>
<dbReference type="AlphaFoldDB" id="Q1K485"/>
<organism evidence="7 8">
    <name type="scientific">Desulfuromonas acetoxidans (strain DSM 684 / 11070)</name>
    <dbReference type="NCBI Taxonomy" id="281689"/>
    <lineage>
        <taxon>Bacteria</taxon>
        <taxon>Pseudomonadati</taxon>
        <taxon>Thermodesulfobacteriota</taxon>
        <taxon>Desulfuromonadia</taxon>
        <taxon>Desulfuromonadales</taxon>
        <taxon>Desulfuromonadaceae</taxon>
        <taxon>Desulfuromonas</taxon>
    </lineage>
</organism>
<evidence type="ECO:0000256" key="3">
    <source>
        <dbReference type="PROSITE-ProRule" id="PRU00169"/>
    </source>
</evidence>
<dbReference type="GO" id="GO:0005886">
    <property type="term" value="C:plasma membrane"/>
    <property type="evidence" value="ECO:0007669"/>
    <property type="project" value="TreeGrafter"/>
</dbReference>
<feature type="modified residue" description="4-aspartylphosphate" evidence="3">
    <location>
        <position position="59"/>
    </location>
</feature>
<dbReference type="PANTHER" id="PTHR45138">
    <property type="entry name" value="REGULATORY COMPONENTS OF SENSORY TRANSDUCTION SYSTEM"/>
    <property type="match status" value="1"/>
</dbReference>
<protein>
    <recommendedName>
        <fullName evidence="1">diguanylate cyclase</fullName>
        <ecNumber evidence="1">2.7.7.65</ecNumber>
    </recommendedName>
</protein>
<dbReference type="GO" id="GO:0052621">
    <property type="term" value="F:diguanylate cyclase activity"/>
    <property type="evidence" value="ECO:0007669"/>
    <property type="project" value="UniProtKB-EC"/>
</dbReference>
<dbReference type="RefSeq" id="WP_005997450.1">
    <property type="nucleotide sequence ID" value="NZ_AAEW02000001.1"/>
</dbReference>
<evidence type="ECO:0000313" key="7">
    <source>
        <dbReference type="EMBL" id="EAT17218.1"/>
    </source>
</evidence>
<dbReference type="InterPro" id="IPR011006">
    <property type="entry name" value="CheY-like_superfamily"/>
</dbReference>
<dbReference type="PANTHER" id="PTHR45138:SF9">
    <property type="entry name" value="DIGUANYLATE CYCLASE DGCM-RELATED"/>
    <property type="match status" value="1"/>
</dbReference>
<dbReference type="Pfam" id="PF00072">
    <property type="entry name" value="Response_reg"/>
    <property type="match status" value="1"/>
</dbReference>
<dbReference type="EMBL" id="AAEW02000001">
    <property type="protein sequence ID" value="EAT17218.1"/>
    <property type="molecule type" value="Genomic_DNA"/>
</dbReference>
<feature type="domain" description="GGDEF" evidence="6">
    <location>
        <begin position="232"/>
        <end position="369"/>
    </location>
</feature>
<evidence type="ECO:0000256" key="2">
    <source>
        <dbReference type="ARBA" id="ARBA00034247"/>
    </source>
</evidence>
<evidence type="ECO:0000256" key="4">
    <source>
        <dbReference type="SAM" id="Coils"/>
    </source>
</evidence>
<proteinExistence type="predicted"/>
<dbReference type="GO" id="GO:0000160">
    <property type="term" value="P:phosphorelay signal transduction system"/>
    <property type="evidence" value="ECO:0007669"/>
    <property type="project" value="InterPro"/>
</dbReference>
<dbReference type="InterPro" id="IPR043128">
    <property type="entry name" value="Rev_trsase/Diguanyl_cyclase"/>
</dbReference>
<dbReference type="EC" id="2.7.7.65" evidence="1"/>
<dbReference type="Proteomes" id="UP000005695">
    <property type="component" value="Unassembled WGS sequence"/>
</dbReference>
<dbReference type="Pfam" id="PF00990">
    <property type="entry name" value="GGDEF"/>
    <property type="match status" value="1"/>
</dbReference>
<dbReference type="SMART" id="SM00448">
    <property type="entry name" value="REC"/>
    <property type="match status" value="1"/>
</dbReference>
<dbReference type="GO" id="GO:0043709">
    <property type="term" value="P:cell adhesion involved in single-species biofilm formation"/>
    <property type="evidence" value="ECO:0007669"/>
    <property type="project" value="TreeGrafter"/>
</dbReference>
<dbReference type="PROSITE" id="PS50110">
    <property type="entry name" value="RESPONSE_REGULATORY"/>
    <property type="match status" value="1"/>
</dbReference>
<evidence type="ECO:0000256" key="1">
    <source>
        <dbReference type="ARBA" id="ARBA00012528"/>
    </source>
</evidence>
<comment type="caution">
    <text evidence="7">The sequence shown here is derived from an EMBL/GenBank/DDBJ whole genome shotgun (WGS) entry which is preliminary data.</text>
</comment>
<name>Q1K485_DESA6</name>
<keyword evidence="8" id="KW-1185">Reference proteome</keyword>
<dbReference type="GO" id="GO:1902201">
    <property type="term" value="P:negative regulation of bacterial-type flagellum-dependent cell motility"/>
    <property type="evidence" value="ECO:0007669"/>
    <property type="project" value="TreeGrafter"/>
</dbReference>